<dbReference type="EMBL" id="JARIHO010000004">
    <property type="protein sequence ID" value="KAJ7362987.1"/>
    <property type="molecule type" value="Genomic_DNA"/>
</dbReference>
<evidence type="ECO:0000313" key="3">
    <source>
        <dbReference type="Proteomes" id="UP001218218"/>
    </source>
</evidence>
<organism evidence="2 3">
    <name type="scientific">Mycena albidolilacea</name>
    <dbReference type="NCBI Taxonomy" id="1033008"/>
    <lineage>
        <taxon>Eukaryota</taxon>
        <taxon>Fungi</taxon>
        <taxon>Dikarya</taxon>
        <taxon>Basidiomycota</taxon>
        <taxon>Agaricomycotina</taxon>
        <taxon>Agaricomycetes</taxon>
        <taxon>Agaricomycetidae</taxon>
        <taxon>Agaricales</taxon>
        <taxon>Marasmiineae</taxon>
        <taxon>Mycenaceae</taxon>
        <taxon>Mycena</taxon>
    </lineage>
</organism>
<accession>A0AAD7AMH0</accession>
<dbReference type="AlphaFoldDB" id="A0AAD7AMH0"/>
<feature type="compositionally biased region" description="Pro residues" evidence="1">
    <location>
        <begin position="167"/>
        <end position="177"/>
    </location>
</feature>
<feature type="region of interest" description="Disordered" evidence="1">
    <location>
        <begin position="163"/>
        <end position="216"/>
    </location>
</feature>
<evidence type="ECO:0000313" key="2">
    <source>
        <dbReference type="EMBL" id="KAJ7362987.1"/>
    </source>
</evidence>
<reference evidence="2" key="1">
    <citation type="submission" date="2023-03" db="EMBL/GenBank/DDBJ databases">
        <title>Massive genome expansion in bonnet fungi (Mycena s.s.) driven by repeated elements and novel gene families across ecological guilds.</title>
        <authorList>
            <consortium name="Lawrence Berkeley National Laboratory"/>
            <person name="Harder C.B."/>
            <person name="Miyauchi S."/>
            <person name="Viragh M."/>
            <person name="Kuo A."/>
            <person name="Thoen E."/>
            <person name="Andreopoulos B."/>
            <person name="Lu D."/>
            <person name="Skrede I."/>
            <person name="Drula E."/>
            <person name="Henrissat B."/>
            <person name="Morin E."/>
            <person name="Kohler A."/>
            <person name="Barry K."/>
            <person name="LaButti K."/>
            <person name="Morin E."/>
            <person name="Salamov A."/>
            <person name="Lipzen A."/>
            <person name="Mereny Z."/>
            <person name="Hegedus B."/>
            <person name="Baldrian P."/>
            <person name="Stursova M."/>
            <person name="Weitz H."/>
            <person name="Taylor A."/>
            <person name="Grigoriev I.V."/>
            <person name="Nagy L.G."/>
            <person name="Martin F."/>
            <person name="Kauserud H."/>
        </authorList>
    </citation>
    <scope>NUCLEOTIDE SEQUENCE</scope>
    <source>
        <strain evidence="2">CBHHK002</strain>
    </source>
</reference>
<proteinExistence type="predicted"/>
<keyword evidence="3" id="KW-1185">Reference proteome</keyword>
<evidence type="ECO:0000256" key="1">
    <source>
        <dbReference type="SAM" id="MobiDB-lite"/>
    </source>
</evidence>
<gene>
    <name evidence="2" type="ORF">DFH08DRAFT_841832</name>
</gene>
<feature type="region of interest" description="Disordered" evidence="1">
    <location>
        <begin position="110"/>
        <end position="149"/>
    </location>
</feature>
<sequence length="216" mass="23364">MRMGGTHEQAGRTRAGRAHTRVRLDTYIVPSPSLVAHSLGAPHSPLPAFRATNVNTHRGIGAQERLRSLTFAVTVGDCGCEGSRRGDCERKEGGGHVKRQGVCVAASVSPGIHPVESHPSLASHADDKDTQDRGRGKHKGGTRAREAARYLPPPALLLLVVRHTSAPPDPTPHPRLLPPTSRLLFAPPPRPRPRRARPRISDSSKVCQTPLRKKRA</sequence>
<dbReference type="Proteomes" id="UP001218218">
    <property type="component" value="Unassembled WGS sequence"/>
</dbReference>
<comment type="caution">
    <text evidence="2">The sequence shown here is derived from an EMBL/GenBank/DDBJ whole genome shotgun (WGS) entry which is preliminary data.</text>
</comment>
<feature type="compositionally biased region" description="Basic and acidic residues" evidence="1">
    <location>
        <begin position="124"/>
        <end position="134"/>
    </location>
</feature>
<protein>
    <submittedName>
        <fullName evidence="2">Uncharacterized protein</fullName>
    </submittedName>
</protein>
<name>A0AAD7AMH0_9AGAR</name>